<reference evidence="1" key="1">
    <citation type="journal article" date="2014" name="Int. J. Syst. Evol. Microbiol.">
        <title>Complete genome sequence of Corynebacterium casei LMG S-19264T (=DSM 44701T), isolated from a smear-ripened cheese.</title>
        <authorList>
            <consortium name="US DOE Joint Genome Institute (JGI-PGF)"/>
            <person name="Walter F."/>
            <person name="Albersmeier A."/>
            <person name="Kalinowski J."/>
            <person name="Ruckert C."/>
        </authorList>
    </citation>
    <scope>NUCLEOTIDE SEQUENCE</scope>
    <source>
        <strain evidence="1">KCTC 32182</strain>
    </source>
</reference>
<protein>
    <submittedName>
        <fullName evidence="1">Uncharacterized protein</fullName>
    </submittedName>
</protein>
<accession>A0A918UB91</accession>
<dbReference type="InterPro" id="IPR006311">
    <property type="entry name" value="TAT_signal"/>
</dbReference>
<dbReference type="AlphaFoldDB" id="A0A918UB91"/>
<evidence type="ECO:0000313" key="1">
    <source>
        <dbReference type="EMBL" id="GGY20711.1"/>
    </source>
</evidence>
<organism evidence="1 2">
    <name type="scientific">Paludibacterium paludis</name>
    <dbReference type="NCBI Taxonomy" id="1225769"/>
    <lineage>
        <taxon>Bacteria</taxon>
        <taxon>Pseudomonadati</taxon>
        <taxon>Pseudomonadota</taxon>
        <taxon>Betaproteobacteria</taxon>
        <taxon>Neisseriales</taxon>
        <taxon>Chromobacteriaceae</taxon>
        <taxon>Paludibacterium</taxon>
    </lineage>
</organism>
<dbReference type="EMBL" id="BMYX01000015">
    <property type="protein sequence ID" value="GGY20711.1"/>
    <property type="molecule type" value="Genomic_DNA"/>
</dbReference>
<reference evidence="1" key="2">
    <citation type="submission" date="2020-09" db="EMBL/GenBank/DDBJ databases">
        <authorList>
            <person name="Sun Q."/>
            <person name="Kim S."/>
        </authorList>
    </citation>
    <scope>NUCLEOTIDE SEQUENCE</scope>
    <source>
        <strain evidence="1">KCTC 32182</strain>
    </source>
</reference>
<dbReference type="PROSITE" id="PS51318">
    <property type="entry name" value="TAT"/>
    <property type="match status" value="1"/>
</dbReference>
<dbReference type="NCBIfam" id="TIGR01409">
    <property type="entry name" value="TAT_signal_seq"/>
    <property type="match status" value="1"/>
</dbReference>
<dbReference type="RefSeq" id="WP_229804740.1">
    <property type="nucleotide sequence ID" value="NZ_BMYX01000015.1"/>
</dbReference>
<name>A0A918UB91_9NEIS</name>
<sequence>MATRRQFIKAGAAGALLLAGVAFLAAPEAERHGPRPHGAAWLTARDAAVLAVIAPVMLGVPGLPVAAVVEGVDEAVLALSAPVRAEVRQLLDILGHPWGRRWLAGIASPWSLAGAADVARFLDAWRASRFALLRAGYQALHALLCAAWYGNPASWARIGYQPPGTIMEFIR</sequence>
<gene>
    <name evidence="1" type="ORF">GCM10011289_25420</name>
</gene>
<evidence type="ECO:0000313" key="2">
    <source>
        <dbReference type="Proteomes" id="UP000645257"/>
    </source>
</evidence>
<keyword evidence="2" id="KW-1185">Reference proteome</keyword>
<proteinExistence type="predicted"/>
<comment type="caution">
    <text evidence="1">The sequence shown here is derived from an EMBL/GenBank/DDBJ whole genome shotgun (WGS) entry which is preliminary data.</text>
</comment>
<dbReference type="Proteomes" id="UP000645257">
    <property type="component" value="Unassembled WGS sequence"/>
</dbReference>
<dbReference type="InterPro" id="IPR019546">
    <property type="entry name" value="TAT_signal_bac_arc"/>
</dbReference>